<evidence type="ECO:0000313" key="2">
    <source>
        <dbReference type="WBParaSite" id="JU765_v2.g3712.t1"/>
    </source>
</evidence>
<evidence type="ECO:0000313" key="1">
    <source>
        <dbReference type="Proteomes" id="UP000887576"/>
    </source>
</evidence>
<dbReference type="WBParaSite" id="JU765_v2.g3712.t1">
    <property type="protein sequence ID" value="JU765_v2.g3712.t1"/>
    <property type="gene ID" value="JU765_v2.g3712"/>
</dbReference>
<sequence>MADQNPADTSFGGTSILSRVASFRSHRYTLLIQLLDETEQLSLQFKGSDLGQKVLDSVCGQLDIIEKDYFGLRYQGEGKNRYWLDLTKPLNKQFKAVLGDYDENVHLPGYVSEYKLLLKQTERLEERIAEAHKQLA</sequence>
<organism evidence="1 2">
    <name type="scientific">Panagrolaimus sp. JU765</name>
    <dbReference type="NCBI Taxonomy" id="591449"/>
    <lineage>
        <taxon>Eukaryota</taxon>
        <taxon>Metazoa</taxon>
        <taxon>Ecdysozoa</taxon>
        <taxon>Nematoda</taxon>
        <taxon>Chromadorea</taxon>
        <taxon>Rhabditida</taxon>
        <taxon>Tylenchina</taxon>
        <taxon>Panagrolaimomorpha</taxon>
        <taxon>Panagrolaimoidea</taxon>
        <taxon>Panagrolaimidae</taxon>
        <taxon>Panagrolaimus</taxon>
    </lineage>
</organism>
<protein>
    <submittedName>
        <fullName evidence="2">FERM domain-containing protein</fullName>
    </submittedName>
</protein>
<accession>A0AC34R6J7</accession>
<dbReference type="Proteomes" id="UP000887576">
    <property type="component" value="Unplaced"/>
</dbReference>
<reference evidence="2" key="1">
    <citation type="submission" date="2022-11" db="UniProtKB">
        <authorList>
            <consortium name="WormBaseParasite"/>
        </authorList>
    </citation>
    <scope>IDENTIFICATION</scope>
</reference>
<name>A0AC34R6J7_9BILA</name>
<proteinExistence type="predicted"/>